<organism evidence="1 2">
    <name type="scientific">Eschrichtius robustus</name>
    <name type="common">California gray whale</name>
    <name type="synonym">Eschrichtius gibbosus</name>
    <dbReference type="NCBI Taxonomy" id="9764"/>
    <lineage>
        <taxon>Eukaryota</taxon>
        <taxon>Metazoa</taxon>
        <taxon>Chordata</taxon>
        <taxon>Craniata</taxon>
        <taxon>Vertebrata</taxon>
        <taxon>Euteleostomi</taxon>
        <taxon>Mammalia</taxon>
        <taxon>Eutheria</taxon>
        <taxon>Laurasiatheria</taxon>
        <taxon>Artiodactyla</taxon>
        <taxon>Whippomorpha</taxon>
        <taxon>Cetacea</taxon>
        <taxon>Mysticeti</taxon>
        <taxon>Eschrichtiidae</taxon>
        <taxon>Eschrichtius</taxon>
    </lineage>
</organism>
<sequence length="131" mass="14417">MAFTVADWAFQKELVPLGLVSRASETEGLTEMATICVSGGPSCALLRSRKVCVASGHHTKEWLHWENAEGMVPPTFSLKALKGTILQNKGEHQKMPPFMTWTQKSCNVTFSPIAHKATSTGKWATRFQALI</sequence>
<dbReference type="AlphaFoldDB" id="A0AB34H5D7"/>
<evidence type="ECO:0000313" key="1">
    <source>
        <dbReference type="EMBL" id="KAJ8786276.1"/>
    </source>
</evidence>
<comment type="caution">
    <text evidence="1">The sequence shown here is derived from an EMBL/GenBank/DDBJ whole genome shotgun (WGS) entry which is preliminary data.</text>
</comment>
<evidence type="ECO:0000313" key="2">
    <source>
        <dbReference type="Proteomes" id="UP001159641"/>
    </source>
</evidence>
<name>A0AB34H5D7_ESCRO</name>
<proteinExistence type="predicted"/>
<accession>A0AB34H5D7</accession>
<keyword evidence="2" id="KW-1185">Reference proteome</keyword>
<reference evidence="1 2" key="1">
    <citation type="submission" date="2022-11" db="EMBL/GenBank/DDBJ databases">
        <title>Whole genome sequence of Eschrichtius robustus ER-17-0199.</title>
        <authorList>
            <person name="Bruniche-Olsen A."/>
            <person name="Black A.N."/>
            <person name="Fields C.J."/>
            <person name="Walden K."/>
            <person name="Dewoody J.A."/>
        </authorList>
    </citation>
    <scope>NUCLEOTIDE SEQUENCE [LARGE SCALE GENOMIC DNA]</scope>
    <source>
        <strain evidence="1">ER-17-0199</strain>
        <tissue evidence="1">Blubber</tissue>
    </source>
</reference>
<protein>
    <submittedName>
        <fullName evidence="1">Uncharacterized protein</fullName>
    </submittedName>
</protein>
<dbReference type="EMBL" id="JAIQCJ010001995">
    <property type="protein sequence ID" value="KAJ8786276.1"/>
    <property type="molecule type" value="Genomic_DNA"/>
</dbReference>
<dbReference type="Proteomes" id="UP001159641">
    <property type="component" value="Unassembled WGS sequence"/>
</dbReference>
<gene>
    <name evidence="1" type="ORF">J1605_006496</name>
</gene>